<sequence>MIHPAKSIRTFIGAKDYAESIRFYEVLGFEVHPVAEKMSVVRVSENIAFYLQDYYLKSWCENSMIFLEIEENLESYWEAIKVLGLPDKFPGTKLSSIRHNDWGNEFFLHDPAGNLWHFGVFK</sequence>
<dbReference type="Proteomes" id="UP000256405">
    <property type="component" value="Unassembled WGS sequence"/>
</dbReference>
<dbReference type="InterPro" id="IPR029068">
    <property type="entry name" value="Glyas_Bleomycin-R_OHBP_Dase"/>
</dbReference>
<evidence type="ECO:0000313" key="1">
    <source>
        <dbReference type="EMBL" id="REG92051.1"/>
    </source>
</evidence>
<keyword evidence="2" id="KW-1185">Reference proteome</keyword>
<organism evidence="1 2">
    <name type="scientific">Algoriphagus antarcticus</name>
    <dbReference type="NCBI Taxonomy" id="238540"/>
    <lineage>
        <taxon>Bacteria</taxon>
        <taxon>Pseudomonadati</taxon>
        <taxon>Bacteroidota</taxon>
        <taxon>Cytophagia</taxon>
        <taxon>Cytophagales</taxon>
        <taxon>Cyclobacteriaceae</taxon>
        <taxon>Algoriphagus</taxon>
    </lineage>
</organism>
<dbReference type="RefSeq" id="WP_086539386.1">
    <property type="nucleotide sequence ID" value="NZ_MSSW01000001.1"/>
</dbReference>
<dbReference type="AlphaFoldDB" id="A0A3E0E1G5"/>
<evidence type="ECO:0008006" key="3">
    <source>
        <dbReference type="Google" id="ProtNLM"/>
    </source>
</evidence>
<dbReference type="Gene3D" id="3.10.180.10">
    <property type="entry name" value="2,3-Dihydroxybiphenyl 1,2-Dioxygenase, domain 1"/>
    <property type="match status" value="1"/>
</dbReference>
<dbReference type="OrthoDB" id="674527at2"/>
<proteinExistence type="predicted"/>
<gene>
    <name evidence="1" type="ORF">C8N25_103128</name>
</gene>
<protein>
    <recommendedName>
        <fullName evidence="3">Catechol 2,3-dioxygenase-like lactoylglutathione lyase family enzyme</fullName>
    </recommendedName>
</protein>
<dbReference type="EMBL" id="QUNF01000003">
    <property type="protein sequence ID" value="REG92051.1"/>
    <property type="molecule type" value="Genomic_DNA"/>
</dbReference>
<dbReference type="SUPFAM" id="SSF54593">
    <property type="entry name" value="Glyoxalase/Bleomycin resistance protein/Dihydroxybiphenyl dioxygenase"/>
    <property type="match status" value="1"/>
</dbReference>
<comment type="caution">
    <text evidence="1">The sequence shown here is derived from an EMBL/GenBank/DDBJ whole genome shotgun (WGS) entry which is preliminary data.</text>
</comment>
<accession>A0A3E0E1G5</accession>
<evidence type="ECO:0000313" key="2">
    <source>
        <dbReference type="Proteomes" id="UP000256405"/>
    </source>
</evidence>
<name>A0A3E0E1G5_9BACT</name>
<reference evidence="1 2" key="1">
    <citation type="submission" date="2018-08" db="EMBL/GenBank/DDBJ databases">
        <title>Genomic Encyclopedia of Archaeal and Bacterial Type Strains, Phase II (KMG-II): from individual species to whole genera.</title>
        <authorList>
            <person name="Goeker M."/>
        </authorList>
    </citation>
    <scope>NUCLEOTIDE SEQUENCE [LARGE SCALE GENOMIC DNA]</scope>
    <source>
        <strain evidence="1 2">DSM 15986</strain>
    </source>
</reference>